<dbReference type="PANTHER" id="PTHR18919">
    <property type="entry name" value="ACETYL-COA C-ACYLTRANSFERASE"/>
    <property type="match status" value="1"/>
</dbReference>
<evidence type="ECO:0000259" key="8">
    <source>
        <dbReference type="Pfam" id="PF00108"/>
    </source>
</evidence>
<feature type="region of interest" description="Disordered" evidence="7">
    <location>
        <begin position="367"/>
        <end position="392"/>
    </location>
</feature>
<feature type="domain" description="Thiolase N-terminal" evidence="8">
    <location>
        <begin position="5"/>
        <end position="109"/>
    </location>
</feature>
<keyword evidence="4 6" id="KW-0012">Acyltransferase</keyword>
<dbReference type="EMBL" id="JACHIT010000001">
    <property type="protein sequence ID" value="MBB5913868.1"/>
    <property type="molecule type" value="Genomic_DNA"/>
</dbReference>
<evidence type="ECO:0000256" key="3">
    <source>
        <dbReference type="ARBA" id="ARBA00022679"/>
    </source>
</evidence>
<dbReference type="GO" id="GO:0003985">
    <property type="term" value="F:acetyl-CoA C-acetyltransferase activity"/>
    <property type="evidence" value="ECO:0007669"/>
    <property type="project" value="UniProtKB-EC"/>
</dbReference>
<dbReference type="InterPro" id="IPR002155">
    <property type="entry name" value="Thiolase"/>
</dbReference>
<dbReference type="EC" id="2.3.1.9" evidence="2"/>
<evidence type="ECO:0000256" key="4">
    <source>
        <dbReference type="ARBA" id="ARBA00023315"/>
    </source>
</evidence>
<protein>
    <recommendedName>
        <fullName evidence="5">Probable acetyl-CoA acetyltransferase</fullName>
        <ecNumber evidence="2">2.3.1.9</ecNumber>
    </recommendedName>
</protein>
<dbReference type="Pfam" id="PF02803">
    <property type="entry name" value="Thiolase_C"/>
    <property type="match status" value="1"/>
</dbReference>
<dbReference type="RefSeq" id="WP_246460953.1">
    <property type="nucleotide sequence ID" value="NZ_JACHIT010000001.1"/>
</dbReference>
<sequence length="392" mass="40011">MRRAAIVSPVRTPGGVAGGVLSALPPRRLAAAAIAGAVGRAGLDGARVDEVVFAGPPGTARLAALDAGLPAAVAGLDVESGSGTGLSALIVAAMLVRTEAATVVVAGGVGEAVPETVPAPADLAHAERLAHRYRVTRAESDEFALNSRRRAARAWRQGLFDGEIVPVVAAAPDELRHRSEGSVPYLVDRDEQQMHAETSTRALISLAPLLPGGVLTAAAVRTPGIGAAACLVVAEDRLVDLGLDPIAHMTDWFAAGTDGTVPAAAPSIGKVLSHNALSLDDVDLVEVAERSAVEVLALARQFGRHDLDSVNVNGGAMALGDTGAASGPRMVTTMLHELARRNGAFGVVAADAGPDRATAILFESAATTPTPTAPKGARFHGLRTRRSGRHRA</sequence>
<gene>
    <name evidence="10" type="ORF">BJY24_002735</name>
</gene>
<evidence type="ECO:0000256" key="5">
    <source>
        <dbReference type="ARBA" id="ARBA00040529"/>
    </source>
</evidence>
<dbReference type="InterPro" id="IPR020616">
    <property type="entry name" value="Thiolase_N"/>
</dbReference>
<evidence type="ECO:0000256" key="6">
    <source>
        <dbReference type="RuleBase" id="RU003557"/>
    </source>
</evidence>
<dbReference type="SUPFAM" id="SSF53901">
    <property type="entry name" value="Thiolase-like"/>
    <property type="match status" value="2"/>
</dbReference>
<dbReference type="Pfam" id="PF00108">
    <property type="entry name" value="Thiolase_N"/>
    <property type="match status" value="2"/>
</dbReference>
<evidence type="ECO:0000256" key="2">
    <source>
        <dbReference type="ARBA" id="ARBA00012705"/>
    </source>
</evidence>
<evidence type="ECO:0000313" key="11">
    <source>
        <dbReference type="Proteomes" id="UP000540412"/>
    </source>
</evidence>
<reference evidence="10 11" key="1">
    <citation type="submission" date="2020-08" db="EMBL/GenBank/DDBJ databases">
        <title>Sequencing the genomes of 1000 actinobacteria strains.</title>
        <authorList>
            <person name="Klenk H.-P."/>
        </authorList>
    </citation>
    <scope>NUCLEOTIDE SEQUENCE [LARGE SCALE GENOMIC DNA]</scope>
    <source>
        <strain evidence="10 11">DSM 43582</strain>
    </source>
</reference>
<evidence type="ECO:0000313" key="10">
    <source>
        <dbReference type="EMBL" id="MBB5913868.1"/>
    </source>
</evidence>
<keyword evidence="11" id="KW-1185">Reference proteome</keyword>
<evidence type="ECO:0000259" key="9">
    <source>
        <dbReference type="Pfam" id="PF02803"/>
    </source>
</evidence>
<comment type="similarity">
    <text evidence="1 6">Belongs to the thiolase-like superfamily. Thiolase family.</text>
</comment>
<dbReference type="PIRSF" id="PIRSF000429">
    <property type="entry name" value="Ac-CoA_Ac_transf"/>
    <property type="match status" value="1"/>
</dbReference>
<feature type="domain" description="Thiolase N-terminal" evidence="8">
    <location>
        <begin position="125"/>
        <end position="236"/>
    </location>
</feature>
<proteinExistence type="inferred from homology"/>
<dbReference type="InterPro" id="IPR020617">
    <property type="entry name" value="Thiolase_C"/>
</dbReference>
<dbReference type="AlphaFoldDB" id="A0A7W9PDW2"/>
<dbReference type="GO" id="GO:0006635">
    <property type="term" value="P:fatty acid beta-oxidation"/>
    <property type="evidence" value="ECO:0007669"/>
    <property type="project" value="TreeGrafter"/>
</dbReference>
<dbReference type="InterPro" id="IPR016039">
    <property type="entry name" value="Thiolase-like"/>
</dbReference>
<dbReference type="Proteomes" id="UP000540412">
    <property type="component" value="Unassembled WGS sequence"/>
</dbReference>
<evidence type="ECO:0000256" key="1">
    <source>
        <dbReference type="ARBA" id="ARBA00010982"/>
    </source>
</evidence>
<feature type="compositionally biased region" description="Basic residues" evidence="7">
    <location>
        <begin position="377"/>
        <end position="392"/>
    </location>
</feature>
<organism evidence="10 11">
    <name type="scientific">Nocardia transvalensis</name>
    <dbReference type="NCBI Taxonomy" id="37333"/>
    <lineage>
        <taxon>Bacteria</taxon>
        <taxon>Bacillati</taxon>
        <taxon>Actinomycetota</taxon>
        <taxon>Actinomycetes</taxon>
        <taxon>Mycobacteriales</taxon>
        <taxon>Nocardiaceae</taxon>
        <taxon>Nocardia</taxon>
    </lineage>
</organism>
<keyword evidence="3 6" id="KW-0808">Transferase</keyword>
<feature type="domain" description="Thiolase C-terminal" evidence="9">
    <location>
        <begin position="244"/>
        <end position="363"/>
    </location>
</feature>
<dbReference type="PANTHER" id="PTHR18919:SF107">
    <property type="entry name" value="ACETYL-COA ACETYLTRANSFERASE, CYTOSOLIC"/>
    <property type="match status" value="1"/>
</dbReference>
<accession>A0A7W9PDW2</accession>
<evidence type="ECO:0000256" key="7">
    <source>
        <dbReference type="SAM" id="MobiDB-lite"/>
    </source>
</evidence>
<dbReference type="Gene3D" id="3.40.47.10">
    <property type="match status" value="2"/>
</dbReference>
<comment type="caution">
    <text evidence="10">The sequence shown here is derived from an EMBL/GenBank/DDBJ whole genome shotgun (WGS) entry which is preliminary data.</text>
</comment>
<name>A0A7W9PDW2_9NOCA</name>